<name>A0A7N2MZB2_QUELO</name>
<dbReference type="GO" id="GO:0045489">
    <property type="term" value="P:pectin biosynthetic process"/>
    <property type="evidence" value="ECO:0007669"/>
    <property type="project" value="UniProtKB-UniPathway"/>
</dbReference>
<evidence type="ECO:0000256" key="5">
    <source>
        <dbReference type="RuleBase" id="RU362027"/>
    </source>
</evidence>
<dbReference type="GO" id="GO:0047262">
    <property type="term" value="F:polygalacturonate 4-alpha-galacturonosyltransferase activity"/>
    <property type="evidence" value="ECO:0007669"/>
    <property type="project" value="InterPro"/>
</dbReference>
<dbReference type="PANTHER" id="PTHR32116:SF76">
    <property type="entry name" value="GALACTURONOSYLTRANSFERASE 3-RELATED"/>
    <property type="match status" value="1"/>
</dbReference>
<evidence type="ECO:0000256" key="1">
    <source>
        <dbReference type="ARBA" id="ARBA00004877"/>
    </source>
</evidence>
<proteinExistence type="inferred from homology"/>
<evidence type="ECO:0000313" key="8">
    <source>
        <dbReference type="Proteomes" id="UP000594261"/>
    </source>
</evidence>
<comment type="pathway">
    <text evidence="1 5">Glycan metabolism; pectin biosynthesis.</text>
</comment>
<keyword evidence="5" id="KW-0333">Golgi apparatus</keyword>
<dbReference type="Proteomes" id="UP000594261">
    <property type="component" value="Chromosome 11"/>
</dbReference>
<dbReference type="InterPro" id="IPR029044">
    <property type="entry name" value="Nucleotide-diphossugar_trans"/>
</dbReference>
<evidence type="ECO:0000256" key="2">
    <source>
        <dbReference type="ARBA" id="ARBA00006351"/>
    </source>
</evidence>
<dbReference type="PANTHER" id="PTHR32116">
    <property type="entry name" value="GALACTURONOSYLTRANSFERASE 4-RELATED"/>
    <property type="match status" value="1"/>
</dbReference>
<evidence type="ECO:0000256" key="6">
    <source>
        <dbReference type="SAM" id="MobiDB-lite"/>
    </source>
</evidence>
<feature type="region of interest" description="Disordered" evidence="6">
    <location>
        <begin position="66"/>
        <end position="91"/>
    </location>
</feature>
<evidence type="ECO:0000313" key="7">
    <source>
        <dbReference type="EnsemblPlants" id="QL11p056005:mrna"/>
    </source>
</evidence>
<keyword evidence="5" id="KW-0961">Cell wall biogenesis/degradation</keyword>
<dbReference type="SUPFAM" id="SSF53448">
    <property type="entry name" value="Nucleotide-diphospho-sugar transferases"/>
    <property type="match status" value="1"/>
</dbReference>
<keyword evidence="3 5" id="KW-0328">Glycosyltransferase</keyword>
<dbReference type="EMBL" id="LRBV02000011">
    <property type="status" value="NOT_ANNOTATED_CDS"/>
    <property type="molecule type" value="Genomic_DNA"/>
</dbReference>
<keyword evidence="8" id="KW-1185">Reference proteome</keyword>
<dbReference type="InterPro" id="IPR029993">
    <property type="entry name" value="GAUT"/>
</dbReference>
<comment type="similarity">
    <text evidence="2 5">Belongs to the glycosyltransferase 8 family.</text>
</comment>
<dbReference type="Gramene" id="QL11p056005:mrna">
    <property type="protein sequence ID" value="QL11p056005:mrna"/>
    <property type="gene ID" value="QL11p056005"/>
</dbReference>
<dbReference type="AlphaFoldDB" id="A0A7N2MZB2"/>
<evidence type="ECO:0000256" key="4">
    <source>
        <dbReference type="ARBA" id="ARBA00022679"/>
    </source>
</evidence>
<protein>
    <recommendedName>
        <fullName evidence="5">Hexosyltransferase</fullName>
        <ecNumber evidence="5">2.4.1.-</ecNumber>
    </recommendedName>
</protein>
<dbReference type="Gene3D" id="3.90.550.10">
    <property type="entry name" value="Spore Coat Polysaccharide Biosynthesis Protein SpsA, Chain A"/>
    <property type="match status" value="1"/>
</dbReference>
<reference evidence="7 8" key="1">
    <citation type="journal article" date="2016" name="G3 (Bethesda)">
        <title>First Draft Assembly and Annotation of the Genome of a California Endemic Oak Quercus lobata Nee (Fagaceae).</title>
        <authorList>
            <person name="Sork V.L."/>
            <person name="Fitz-Gibbon S.T."/>
            <person name="Puiu D."/>
            <person name="Crepeau M."/>
            <person name="Gugger P.F."/>
            <person name="Sherman R."/>
            <person name="Stevens K."/>
            <person name="Langley C.H."/>
            <person name="Pellegrini M."/>
            <person name="Salzberg S.L."/>
        </authorList>
    </citation>
    <scope>NUCLEOTIDE SEQUENCE [LARGE SCALE GENOMIC DNA]</scope>
    <source>
        <strain evidence="7 8">cv. SW786</strain>
    </source>
</reference>
<dbReference type="GO" id="GO:0071555">
    <property type="term" value="P:cell wall organization"/>
    <property type="evidence" value="ECO:0007669"/>
    <property type="project" value="UniProtKB-KW"/>
</dbReference>
<accession>A0A7N2MZB2</accession>
<dbReference type="EC" id="2.4.1.-" evidence="5"/>
<dbReference type="Pfam" id="PF25557">
    <property type="entry name" value="GAUT_1"/>
    <property type="match status" value="1"/>
</dbReference>
<dbReference type="EnsemblPlants" id="QL11p056005:mrna">
    <property type="protein sequence ID" value="QL11p056005:mrna"/>
    <property type="gene ID" value="QL11p056005"/>
</dbReference>
<organism evidence="7 8">
    <name type="scientific">Quercus lobata</name>
    <name type="common">Valley oak</name>
    <dbReference type="NCBI Taxonomy" id="97700"/>
    <lineage>
        <taxon>Eukaryota</taxon>
        <taxon>Viridiplantae</taxon>
        <taxon>Streptophyta</taxon>
        <taxon>Embryophyta</taxon>
        <taxon>Tracheophyta</taxon>
        <taxon>Spermatophyta</taxon>
        <taxon>Magnoliopsida</taxon>
        <taxon>eudicotyledons</taxon>
        <taxon>Gunneridae</taxon>
        <taxon>Pentapetalae</taxon>
        <taxon>rosids</taxon>
        <taxon>fabids</taxon>
        <taxon>Fagales</taxon>
        <taxon>Fagaceae</taxon>
        <taxon>Quercus</taxon>
    </lineage>
</organism>
<dbReference type="UniPathway" id="UPA00845"/>
<comment type="subcellular location">
    <subcellularLocation>
        <location evidence="5">Golgi apparatus membrane</location>
        <topology evidence="5">Single-pass type II membrane protein</topology>
    </subcellularLocation>
</comment>
<keyword evidence="4" id="KW-0808">Transferase</keyword>
<dbReference type="Pfam" id="PF01501">
    <property type="entry name" value="Glyco_transf_8"/>
    <property type="match status" value="1"/>
</dbReference>
<sequence length="273" mass="31228">MFVSVSDELRIQRKSLLSRYKIPLLQLESAIIHMNSGVKMRDLSAFWVWENPMDVHCDQSMSSQTVEDSFQSGIRSGENAEHSSNGHQDGRIPYPYNSSMNLVKFMRQQQQLNDLKALDTTVERKYSIWSALRVHSKQVKSAIGESHSDAELHPSALDQAKAMGHILSKAKDKLYDCDIVAWSFRAMVQLKRILPKAGRESDHIVVQKDLTPLWSIDLQGLVNGAAEKCKESFHRFDKYLNFSNLKISENFDPNACGWAFGIYIFDLEWKSEI</sequence>
<dbReference type="InParanoid" id="A0A7N2MZB2"/>
<reference evidence="7" key="2">
    <citation type="submission" date="2021-01" db="UniProtKB">
        <authorList>
            <consortium name="EnsemblPlants"/>
        </authorList>
    </citation>
    <scope>IDENTIFICATION</scope>
</reference>
<dbReference type="GO" id="GO:0000139">
    <property type="term" value="C:Golgi membrane"/>
    <property type="evidence" value="ECO:0007669"/>
    <property type="project" value="UniProtKB-SubCell"/>
</dbReference>
<dbReference type="InterPro" id="IPR002495">
    <property type="entry name" value="Glyco_trans_8"/>
</dbReference>
<evidence type="ECO:0000256" key="3">
    <source>
        <dbReference type="ARBA" id="ARBA00022676"/>
    </source>
</evidence>